<evidence type="ECO:0000256" key="12">
    <source>
        <dbReference type="ARBA" id="ARBA00022786"/>
    </source>
</evidence>
<keyword evidence="16" id="KW-0472">Membrane</keyword>
<protein>
    <recommendedName>
        <fullName evidence="5">RING-type E3 ubiquitin transferase</fullName>
        <ecNumber evidence="5">2.3.2.27</ecNumber>
    </recommendedName>
</protein>
<comment type="pathway">
    <text evidence="3">Protein modification; protein ubiquitination.</text>
</comment>
<evidence type="ECO:0000256" key="9">
    <source>
        <dbReference type="ARBA" id="ARBA00022692"/>
    </source>
</evidence>
<feature type="domain" description="RING-type" evidence="19">
    <location>
        <begin position="233"/>
        <end position="271"/>
    </location>
</feature>
<evidence type="ECO:0000256" key="8">
    <source>
        <dbReference type="ARBA" id="ARBA00022679"/>
    </source>
</evidence>
<comment type="subcellular location">
    <subcellularLocation>
        <location evidence="2">Peroxisome membrane</location>
        <topology evidence="2">Multi-pass membrane protein</topology>
    </subcellularLocation>
</comment>
<evidence type="ECO:0000256" key="13">
    <source>
        <dbReference type="ARBA" id="ARBA00022833"/>
    </source>
</evidence>
<dbReference type="InterPro" id="IPR013083">
    <property type="entry name" value="Znf_RING/FYVE/PHD"/>
</dbReference>
<reference evidence="20 21" key="1">
    <citation type="submission" date="2019-08" db="EMBL/GenBank/DDBJ databases">
        <title>The genome of the soybean aphid Biotype 1, its phylome, world population structure and adaptation to the North American continent.</title>
        <authorList>
            <person name="Giordano R."/>
            <person name="Donthu R.K."/>
            <person name="Hernandez A.G."/>
            <person name="Wright C.L."/>
            <person name="Zimin A.V."/>
        </authorList>
    </citation>
    <scope>NUCLEOTIDE SEQUENCE [LARGE SCALE GENOMIC DNA]</scope>
    <source>
        <tissue evidence="20">Whole aphids</tissue>
    </source>
</reference>
<evidence type="ECO:0000256" key="18">
    <source>
        <dbReference type="PROSITE-ProRule" id="PRU00175"/>
    </source>
</evidence>
<evidence type="ECO:0000256" key="17">
    <source>
        <dbReference type="ARBA" id="ARBA00023140"/>
    </source>
</evidence>
<dbReference type="GO" id="GO:0016558">
    <property type="term" value="P:protein import into peroxisome matrix"/>
    <property type="evidence" value="ECO:0007669"/>
    <property type="project" value="InterPro"/>
</dbReference>
<evidence type="ECO:0000256" key="7">
    <source>
        <dbReference type="ARBA" id="ARBA00022593"/>
    </source>
</evidence>
<evidence type="ECO:0000256" key="6">
    <source>
        <dbReference type="ARBA" id="ARBA00022448"/>
    </source>
</evidence>
<dbReference type="SMART" id="SM00184">
    <property type="entry name" value="RING"/>
    <property type="match status" value="1"/>
</dbReference>
<dbReference type="AlphaFoldDB" id="A0A6G0U978"/>
<keyword evidence="6" id="KW-0813">Transport</keyword>
<dbReference type="PROSITE" id="PS00518">
    <property type="entry name" value="ZF_RING_1"/>
    <property type="match status" value="1"/>
</dbReference>
<dbReference type="EMBL" id="VYZN01000001">
    <property type="protein sequence ID" value="KAE9544776.1"/>
    <property type="molecule type" value="Genomic_DNA"/>
</dbReference>
<evidence type="ECO:0000256" key="1">
    <source>
        <dbReference type="ARBA" id="ARBA00000900"/>
    </source>
</evidence>
<dbReference type="CDD" id="cd16527">
    <property type="entry name" value="RING-HC_PEX10"/>
    <property type="match status" value="1"/>
</dbReference>
<name>A0A6G0U978_APHGL</name>
<keyword evidence="8" id="KW-0808">Transferase</keyword>
<dbReference type="Proteomes" id="UP000475862">
    <property type="component" value="Unassembled WGS sequence"/>
</dbReference>
<dbReference type="InterPro" id="IPR025654">
    <property type="entry name" value="PEX2/10"/>
</dbReference>
<keyword evidence="9" id="KW-0812">Transmembrane</keyword>
<evidence type="ECO:0000259" key="19">
    <source>
        <dbReference type="PROSITE" id="PS50089"/>
    </source>
</evidence>
<dbReference type="Gene3D" id="3.30.40.10">
    <property type="entry name" value="Zinc/RING finger domain, C3HC4 (zinc finger)"/>
    <property type="match status" value="1"/>
</dbReference>
<dbReference type="PANTHER" id="PTHR23350:SF0">
    <property type="entry name" value="PEROXISOME BIOGENESIS FACTOR 10"/>
    <property type="match status" value="1"/>
</dbReference>
<keyword evidence="21" id="KW-1185">Reference proteome</keyword>
<dbReference type="PANTHER" id="PTHR23350">
    <property type="entry name" value="PEROXISOME ASSEMBLY PROTEIN 10"/>
    <property type="match status" value="1"/>
</dbReference>
<keyword evidence="17" id="KW-0576">Peroxisome</keyword>
<dbReference type="GO" id="GO:0005778">
    <property type="term" value="C:peroxisomal membrane"/>
    <property type="evidence" value="ECO:0007669"/>
    <property type="project" value="UniProtKB-SubCell"/>
</dbReference>
<keyword evidence="13" id="KW-0862">Zinc</keyword>
<keyword evidence="11 18" id="KW-0863">Zinc-finger</keyword>
<dbReference type="Pfam" id="PF04757">
    <property type="entry name" value="Pex2_Pex12"/>
    <property type="match status" value="1"/>
</dbReference>
<evidence type="ECO:0000313" key="21">
    <source>
        <dbReference type="Proteomes" id="UP000475862"/>
    </source>
</evidence>
<dbReference type="GO" id="GO:0061630">
    <property type="term" value="F:ubiquitin protein ligase activity"/>
    <property type="evidence" value="ECO:0007669"/>
    <property type="project" value="UniProtKB-EC"/>
</dbReference>
<dbReference type="InterPro" id="IPR001841">
    <property type="entry name" value="Znf_RING"/>
</dbReference>
<dbReference type="InterPro" id="IPR017907">
    <property type="entry name" value="Znf_RING_CS"/>
</dbReference>
<evidence type="ECO:0000256" key="16">
    <source>
        <dbReference type="ARBA" id="ARBA00023136"/>
    </source>
</evidence>
<evidence type="ECO:0000313" key="20">
    <source>
        <dbReference type="EMBL" id="KAE9544776.1"/>
    </source>
</evidence>
<keyword evidence="12" id="KW-0833">Ubl conjugation pathway</keyword>
<dbReference type="Pfam" id="PF13920">
    <property type="entry name" value="zf-C3HC4_3"/>
    <property type="match status" value="1"/>
</dbReference>
<dbReference type="SUPFAM" id="SSF57850">
    <property type="entry name" value="RING/U-box"/>
    <property type="match status" value="1"/>
</dbReference>
<gene>
    <name evidence="20" type="ORF">AGLY_000318</name>
</gene>
<evidence type="ECO:0000256" key="11">
    <source>
        <dbReference type="ARBA" id="ARBA00022771"/>
    </source>
</evidence>
<dbReference type="GO" id="GO:0008270">
    <property type="term" value="F:zinc ion binding"/>
    <property type="evidence" value="ECO:0007669"/>
    <property type="project" value="UniProtKB-KW"/>
</dbReference>
<evidence type="ECO:0000256" key="5">
    <source>
        <dbReference type="ARBA" id="ARBA00012483"/>
    </source>
</evidence>
<evidence type="ECO:0000256" key="15">
    <source>
        <dbReference type="ARBA" id="ARBA00022989"/>
    </source>
</evidence>
<evidence type="ECO:0000256" key="14">
    <source>
        <dbReference type="ARBA" id="ARBA00022927"/>
    </source>
</evidence>
<dbReference type="PROSITE" id="PS50089">
    <property type="entry name" value="ZF_RING_2"/>
    <property type="match status" value="1"/>
</dbReference>
<evidence type="ECO:0000256" key="3">
    <source>
        <dbReference type="ARBA" id="ARBA00004906"/>
    </source>
</evidence>
<organism evidence="20 21">
    <name type="scientific">Aphis glycines</name>
    <name type="common">Soybean aphid</name>
    <dbReference type="NCBI Taxonomy" id="307491"/>
    <lineage>
        <taxon>Eukaryota</taxon>
        <taxon>Metazoa</taxon>
        <taxon>Ecdysozoa</taxon>
        <taxon>Arthropoda</taxon>
        <taxon>Hexapoda</taxon>
        <taxon>Insecta</taxon>
        <taxon>Pterygota</taxon>
        <taxon>Neoptera</taxon>
        <taxon>Paraneoptera</taxon>
        <taxon>Hemiptera</taxon>
        <taxon>Sternorrhyncha</taxon>
        <taxon>Aphidomorpha</taxon>
        <taxon>Aphidoidea</taxon>
        <taxon>Aphididae</taxon>
        <taxon>Aphidini</taxon>
        <taxon>Aphis</taxon>
        <taxon>Aphis</taxon>
    </lineage>
</organism>
<dbReference type="EC" id="2.3.2.27" evidence="5"/>
<comment type="caution">
    <text evidence="20">The sequence shown here is derived from an EMBL/GenBank/DDBJ whole genome shotgun (WGS) entry which is preliminary data.</text>
</comment>
<keyword evidence="14" id="KW-0653">Protein transport</keyword>
<comment type="catalytic activity">
    <reaction evidence="1">
        <text>S-ubiquitinyl-[E2 ubiquitin-conjugating enzyme]-L-cysteine + [acceptor protein]-L-lysine = [E2 ubiquitin-conjugating enzyme]-L-cysteine + N(6)-ubiquitinyl-[acceptor protein]-L-lysine.</text>
        <dbReference type="EC" id="2.3.2.27"/>
    </reaction>
</comment>
<sequence length="286" mass="33048">MSAFNSSGPAEILRAEQKDEELYERINQQLCGFLLKFKGHVFINKNKQNIFCTSQLLYYALTTLSKLQTLGEEYTKIVQVGKTGKHVPGLMQSTGMILAHVFGDRLIILALDRLVDNVQHNKSITRQAKDQIIQVATTVKSLVPLLQSLNRVLFYWNGSFYTWAKRFFLVKYIYAVPWYHPKRPLHVFKILSVLTAIHLSVLMIMALFKTPKVQINEEEHPSQSIQLDSSCKCSLCLEQRKNTSLSFCGHLFCWYCIHEWLQTNDFCPICRKALNPRMVVPLQNFN</sequence>
<proteinExistence type="inferred from homology"/>
<evidence type="ECO:0000256" key="4">
    <source>
        <dbReference type="ARBA" id="ARBA00008704"/>
    </source>
</evidence>
<dbReference type="OrthoDB" id="6270329at2759"/>
<keyword evidence="15" id="KW-1133">Transmembrane helix</keyword>
<evidence type="ECO:0000256" key="2">
    <source>
        <dbReference type="ARBA" id="ARBA00004585"/>
    </source>
</evidence>
<keyword evidence="7" id="KW-0962">Peroxisome biogenesis</keyword>
<accession>A0A6G0U978</accession>
<evidence type="ECO:0000256" key="10">
    <source>
        <dbReference type="ARBA" id="ARBA00022723"/>
    </source>
</evidence>
<comment type="similarity">
    <text evidence="4">Belongs to the pex2/pex10/pex12 family.</text>
</comment>
<keyword evidence="10" id="KW-0479">Metal-binding</keyword>
<dbReference type="InterPro" id="IPR006845">
    <property type="entry name" value="Pex_N"/>
</dbReference>